<sequence length="72" mass="8210">MEKHKLAIYFVGLGSPPMLQDWVPLLCYRLGSSAYVTVTKTPYRLHVVTNDREVQREGSVGFSLSYELHLPD</sequence>
<evidence type="ECO:0000313" key="1">
    <source>
        <dbReference type="EMBL" id="KAB7494627.1"/>
    </source>
</evidence>
<organism evidence="1 2">
    <name type="scientific">Armadillidium nasatum</name>
    <dbReference type="NCBI Taxonomy" id="96803"/>
    <lineage>
        <taxon>Eukaryota</taxon>
        <taxon>Metazoa</taxon>
        <taxon>Ecdysozoa</taxon>
        <taxon>Arthropoda</taxon>
        <taxon>Crustacea</taxon>
        <taxon>Multicrustacea</taxon>
        <taxon>Malacostraca</taxon>
        <taxon>Eumalacostraca</taxon>
        <taxon>Peracarida</taxon>
        <taxon>Isopoda</taxon>
        <taxon>Oniscidea</taxon>
        <taxon>Crinocheta</taxon>
        <taxon>Armadillidiidae</taxon>
        <taxon>Armadillidium</taxon>
    </lineage>
</organism>
<dbReference type="AlphaFoldDB" id="A0A5N5SKZ1"/>
<name>A0A5N5SKZ1_9CRUS</name>
<comment type="caution">
    <text evidence="1">The sequence shown here is derived from an EMBL/GenBank/DDBJ whole genome shotgun (WGS) entry which is preliminary data.</text>
</comment>
<evidence type="ECO:0000313" key="2">
    <source>
        <dbReference type="Proteomes" id="UP000326759"/>
    </source>
</evidence>
<dbReference type="Proteomes" id="UP000326759">
    <property type="component" value="Unassembled WGS sequence"/>
</dbReference>
<proteinExistence type="predicted"/>
<protein>
    <submittedName>
        <fullName evidence="1">Uncharacterized protein</fullName>
    </submittedName>
</protein>
<reference evidence="1 2" key="1">
    <citation type="journal article" date="2019" name="PLoS Biol.">
        <title>Sex chromosomes control vertical transmission of feminizing Wolbachia symbionts in an isopod.</title>
        <authorList>
            <person name="Becking T."/>
            <person name="Chebbi M.A."/>
            <person name="Giraud I."/>
            <person name="Moumen B."/>
            <person name="Laverre T."/>
            <person name="Caubet Y."/>
            <person name="Peccoud J."/>
            <person name="Gilbert C."/>
            <person name="Cordaux R."/>
        </authorList>
    </citation>
    <scope>NUCLEOTIDE SEQUENCE [LARGE SCALE GENOMIC DNA]</scope>
    <source>
        <strain evidence="1">ANa2</strain>
        <tissue evidence="1">Whole body excluding digestive tract and cuticle</tissue>
    </source>
</reference>
<accession>A0A5N5SKZ1</accession>
<keyword evidence="2" id="KW-1185">Reference proteome</keyword>
<gene>
    <name evidence="1" type="ORF">Anas_11283</name>
</gene>
<dbReference type="EMBL" id="SEYY01023722">
    <property type="protein sequence ID" value="KAB7494627.1"/>
    <property type="molecule type" value="Genomic_DNA"/>
</dbReference>